<name>A0A1D2NIE7_ORCCI</name>
<dbReference type="OMA" id="YMAGQFQ"/>
<dbReference type="AlphaFoldDB" id="A0A1D2NIE7"/>
<protein>
    <submittedName>
        <fullName evidence="1">Poly(3-hydroxyalkanoate) depolymerase C</fullName>
    </submittedName>
</protein>
<reference evidence="1 2" key="1">
    <citation type="journal article" date="2016" name="Genome Biol. Evol.">
        <title>Gene Family Evolution Reflects Adaptation to Soil Environmental Stressors in the Genome of the Collembolan Orchesella cincta.</title>
        <authorList>
            <person name="Faddeeva-Vakhrusheva A."/>
            <person name="Derks M.F."/>
            <person name="Anvar S.Y."/>
            <person name="Agamennone V."/>
            <person name="Suring W."/>
            <person name="Smit S."/>
            <person name="van Straalen N.M."/>
            <person name="Roelofs D."/>
        </authorList>
    </citation>
    <scope>NUCLEOTIDE SEQUENCE [LARGE SCALE GENOMIC DNA]</scope>
    <source>
        <tissue evidence="1">Mixed pool</tissue>
    </source>
</reference>
<dbReference type="EMBL" id="LJIJ01000031">
    <property type="protein sequence ID" value="ODN05040.1"/>
    <property type="molecule type" value="Genomic_DNA"/>
</dbReference>
<comment type="caution">
    <text evidence="1">The sequence shown here is derived from an EMBL/GenBank/DDBJ whole genome shotgun (WGS) entry which is preliminary data.</text>
</comment>
<dbReference type="STRING" id="48709.A0A1D2NIE7"/>
<dbReference type="OrthoDB" id="6020543at2759"/>
<dbReference type="InterPro" id="IPR029058">
    <property type="entry name" value="AB_hydrolase_fold"/>
</dbReference>
<dbReference type="SUPFAM" id="SSF53474">
    <property type="entry name" value="alpha/beta-Hydrolases"/>
    <property type="match status" value="1"/>
</dbReference>
<dbReference type="Proteomes" id="UP000094527">
    <property type="component" value="Unassembled WGS sequence"/>
</dbReference>
<proteinExistence type="predicted"/>
<organism evidence="1 2">
    <name type="scientific">Orchesella cincta</name>
    <name type="common">Springtail</name>
    <name type="synonym">Podura cincta</name>
    <dbReference type="NCBI Taxonomy" id="48709"/>
    <lineage>
        <taxon>Eukaryota</taxon>
        <taxon>Metazoa</taxon>
        <taxon>Ecdysozoa</taxon>
        <taxon>Arthropoda</taxon>
        <taxon>Hexapoda</taxon>
        <taxon>Collembola</taxon>
        <taxon>Entomobryomorpha</taxon>
        <taxon>Entomobryoidea</taxon>
        <taxon>Orchesellidae</taxon>
        <taxon>Orchesellinae</taxon>
        <taxon>Orchesella</taxon>
    </lineage>
</organism>
<evidence type="ECO:0000313" key="1">
    <source>
        <dbReference type="EMBL" id="ODN05040.1"/>
    </source>
</evidence>
<accession>A0A1D2NIE7</accession>
<keyword evidence="2" id="KW-1185">Reference proteome</keyword>
<sequence length="350" mass="37902">MSIFGLMGKRRFAQQKRTPKSFNQRSFVLLLMLLSATSAQIILPKMNVDRSKLSVSGISSGAAMATQFHFAHSSELLGAGVFAGVPYMCGYGGVAAATTCMITPALVNVPWLITEANSVEAAANIDSTANVRGSKVYIFHGSKDSTVLPGSGPNIRQMYQHYGAQIKTEFGVPAEHGQPTDNYGAACGSNSHNTGFINNCGYNGAFEMLNHIHGGNLIRPDSSTRPAGDFQLFDQSEFFSYNPSLSSMDSAGFLYIPSACKSGALCALHVAFHGCQQYRGVIGDTYATKAGYLEVAELNNIIILFPQTVRTVSNPNGCWDWWGYLNVMFPTKHGNQVLATYRMMQRLING</sequence>
<evidence type="ECO:0000313" key="2">
    <source>
        <dbReference type="Proteomes" id="UP000094527"/>
    </source>
</evidence>
<gene>
    <name evidence="1" type="ORF">Ocin01_01686</name>
</gene>
<dbReference type="Gene3D" id="3.40.50.1820">
    <property type="entry name" value="alpha/beta hydrolase"/>
    <property type="match status" value="2"/>
</dbReference>
<dbReference type="PANTHER" id="PTHR42972:SF8">
    <property type="entry name" value="POLYHYDROXYBUTYRATE DEPOLYMERASE"/>
    <property type="match status" value="1"/>
</dbReference>
<dbReference type="PANTHER" id="PTHR42972">
    <property type="entry name" value="TOL-PAL SYSTEM PROTEIN TOLB"/>
    <property type="match status" value="1"/>
</dbReference>